<organism evidence="2 3">
    <name type="scientific">Stylosanthes scabra</name>
    <dbReference type="NCBI Taxonomy" id="79078"/>
    <lineage>
        <taxon>Eukaryota</taxon>
        <taxon>Viridiplantae</taxon>
        <taxon>Streptophyta</taxon>
        <taxon>Embryophyta</taxon>
        <taxon>Tracheophyta</taxon>
        <taxon>Spermatophyta</taxon>
        <taxon>Magnoliopsida</taxon>
        <taxon>eudicotyledons</taxon>
        <taxon>Gunneridae</taxon>
        <taxon>Pentapetalae</taxon>
        <taxon>rosids</taxon>
        <taxon>fabids</taxon>
        <taxon>Fabales</taxon>
        <taxon>Fabaceae</taxon>
        <taxon>Papilionoideae</taxon>
        <taxon>50 kb inversion clade</taxon>
        <taxon>dalbergioids sensu lato</taxon>
        <taxon>Dalbergieae</taxon>
        <taxon>Pterocarpus clade</taxon>
        <taxon>Stylosanthes</taxon>
    </lineage>
</organism>
<accession>A0ABU6SSB6</accession>
<evidence type="ECO:0000313" key="2">
    <source>
        <dbReference type="EMBL" id="MED6138638.1"/>
    </source>
</evidence>
<feature type="non-terminal residue" evidence="2">
    <location>
        <position position="80"/>
    </location>
</feature>
<dbReference type="EMBL" id="JASCZI010061410">
    <property type="protein sequence ID" value="MED6138638.1"/>
    <property type="molecule type" value="Genomic_DNA"/>
</dbReference>
<comment type="caution">
    <text evidence="2">The sequence shown here is derived from an EMBL/GenBank/DDBJ whole genome shotgun (WGS) entry which is preliminary data.</text>
</comment>
<sequence>MYAGCGLSSRTPYRRRPDQRVRAGLPGVVWDRDLGDGPRISGRTSPGWRGKELCWGEAELAEAASADDSGGRGPAGCAAA</sequence>
<name>A0ABU6SSB6_9FABA</name>
<dbReference type="Proteomes" id="UP001341840">
    <property type="component" value="Unassembled WGS sequence"/>
</dbReference>
<proteinExistence type="predicted"/>
<protein>
    <submittedName>
        <fullName evidence="2">Uncharacterized protein</fullName>
    </submittedName>
</protein>
<feature type="region of interest" description="Disordered" evidence="1">
    <location>
        <begin position="1"/>
        <end position="20"/>
    </location>
</feature>
<gene>
    <name evidence="2" type="ORF">PIB30_076279</name>
</gene>
<evidence type="ECO:0000313" key="3">
    <source>
        <dbReference type="Proteomes" id="UP001341840"/>
    </source>
</evidence>
<evidence type="ECO:0000256" key="1">
    <source>
        <dbReference type="SAM" id="MobiDB-lite"/>
    </source>
</evidence>
<keyword evidence="3" id="KW-1185">Reference proteome</keyword>
<reference evidence="2 3" key="1">
    <citation type="journal article" date="2023" name="Plants (Basel)">
        <title>Bridging the Gap: Combining Genomics and Transcriptomics Approaches to Understand Stylosanthes scabra, an Orphan Legume from the Brazilian Caatinga.</title>
        <authorList>
            <person name="Ferreira-Neto J.R.C."/>
            <person name="da Silva M.D."/>
            <person name="Binneck E."/>
            <person name="de Melo N.F."/>
            <person name="da Silva R.H."/>
            <person name="de Melo A.L.T.M."/>
            <person name="Pandolfi V."/>
            <person name="Bustamante F.O."/>
            <person name="Brasileiro-Vidal A.C."/>
            <person name="Benko-Iseppon A.M."/>
        </authorList>
    </citation>
    <scope>NUCLEOTIDE SEQUENCE [LARGE SCALE GENOMIC DNA]</scope>
    <source>
        <tissue evidence="2">Leaves</tissue>
    </source>
</reference>